<evidence type="ECO:0000313" key="3">
    <source>
        <dbReference type="Proteomes" id="UP001164459"/>
    </source>
</evidence>
<name>A0ABY7HIW2_9BACT</name>
<accession>A0ABY7HIW2</accession>
<organism evidence="2 3">
    <name type="scientific">Nannocystis punicea</name>
    <dbReference type="NCBI Taxonomy" id="2995304"/>
    <lineage>
        <taxon>Bacteria</taxon>
        <taxon>Pseudomonadati</taxon>
        <taxon>Myxococcota</taxon>
        <taxon>Polyangia</taxon>
        <taxon>Nannocystales</taxon>
        <taxon>Nannocystaceae</taxon>
        <taxon>Nannocystis</taxon>
    </lineage>
</organism>
<proteinExistence type="predicted"/>
<dbReference type="RefSeq" id="WP_269041628.1">
    <property type="nucleotide sequence ID" value="NZ_CP114040.1"/>
</dbReference>
<keyword evidence="3" id="KW-1185">Reference proteome</keyword>
<feature type="compositionally biased region" description="Basic and acidic residues" evidence="1">
    <location>
        <begin position="26"/>
        <end position="43"/>
    </location>
</feature>
<reference evidence="2" key="1">
    <citation type="submission" date="2022-11" db="EMBL/GenBank/DDBJ databases">
        <title>Minimal conservation of predation-associated metabolite biosynthetic gene clusters underscores biosynthetic potential of Myxococcota including descriptions for ten novel species: Archangium lansinium sp. nov., Myxococcus landrumus sp. nov., Nannocystis bai.</title>
        <authorList>
            <person name="Ahearne A."/>
            <person name="Stevens C."/>
            <person name="Dowd S."/>
        </authorList>
    </citation>
    <scope>NUCLEOTIDE SEQUENCE</scope>
    <source>
        <strain evidence="2">Fl3</strain>
    </source>
</reference>
<dbReference type="EMBL" id="CP114040">
    <property type="protein sequence ID" value="WAS99267.1"/>
    <property type="molecule type" value="Genomic_DNA"/>
</dbReference>
<feature type="region of interest" description="Disordered" evidence="1">
    <location>
        <begin position="1"/>
        <end position="55"/>
    </location>
</feature>
<dbReference type="Proteomes" id="UP001164459">
    <property type="component" value="Chromosome"/>
</dbReference>
<sequence>MSDVLRRGRFLPTPADGTPPCLPAEVDAKGERLGAPTDKRIDDADACVARPRGVQ</sequence>
<protein>
    <submittedName>
        <fullName evidence="2">Uncharacterized protein</fullName>
    </submittedName>
</protein>
<evidence type="ECO:0000256" key="1">
    <source>
        <dbReference type="SAM" id="MobiDB-lite"/>
    </source>
</evidence>
<evidence type="ECO:0000313" key="2">
    <source>
        <dbReference type="EMBL" id="WAS99267.1"/>
    </source>
</evidence>
<gene>
    <name evidence="2" type="ORF">O0S08_24325</name>
</gene>